<accession>A0ABR2X8B6</accession>
<keyword evidence="6" id="KW-0325">Glycoprotein</keyword>
<evidence type="ECO:0000256" key="6">
    <source>
        <dbReference type="ARBA" id="ARBA00023180"/>
    </source>
</evidence>
<comment type="function">
    <text evidence="12">Beta-glucanases participate in the metabolism of beta-glucan, the main structural component of the cell wall. Acts on lutean, pustulan and 1,6-oligo-beta-D-glucosides.</text>
</comment>
<evidence type="ECO:0000256" key="2">
    <source>
        <dbReference type="ARBA" id="ARBA00005641"/>
    </source>
</evidence>
<comment type="catalytic activity">
    <reaction evidence="11">
        <text>Random hydrolysis of (1-&gt;6)-linkages in (1-&gt;6)-beta-D-glucans.</text>
        <dbReference type="EC" id="3.2.1.75"/>
    </reaction>
</comment>
<evidence type="ECO:0000256" key="5">
    <source>
        <dbReference type="ARBA" id="ARBA00022801"/>
    </source>
</evidence>
<evidence type="ECO:0000256" key="17">
    <source>
        <dbReference type="RuleBase" id="RU361153"/>
    </source>
</evidence>
<evidence type="ECO:0000256" key="13">
    <source>
        <dbReference type="ARBA" id="ARBA00038935"/>
    </source>
</evidence>
<gene>
    <name evidence="20" type="ORF">SCAR479_13345</name>
</gene>
<comment type="subcellular location">
    <subcellularLocation>
        <location evidence="1">Secreted</location>
    </subcellularLocation>
</comment>
<evidence type="ECO:0000256" key="8">
    <source>
        <dbReference type="ARBA" id="ARBA00023295"/>
    </source>
</evidence>
<dbReference type="Proteomes" id="UP001465668">
    <property type="component" value="Unassembled WGS sequence"/>
</dbReference>
<keyword evidence="3" id="KW-0964">Secreted</keyword>
<proteinExistence type="inferred from homology"/>
<evidence type="ECO:0000256" key="10">
    <source>
        <dbReference type="ARBA" id="ARBA00023326"/>
    </source>
</evidence>
<evidence type="ECO:0000256" key="4">
    <source>
        <dbReference type="ARBA" id="ARBA00022729"/>
    </source>
</evidence>
<evidence type="ECO:0000256" key="1">
    <source>
        <dbReference type="ARBA" id="ARBA00004613"/>
    </source>
</evidence>
<dbReference type="SUPFAM" id="SSF51445">
    <property type="entry name" value="(Trans)glycosidases"/>
    <property type="match status" value="1"/>
</dbReference>
<reference evidence="20 21" key="1">
    <citation type="submission" date="2024-02" db="EMBL/GenBank/DDBJ databases">
        <title>First draft genome assembly of two strains of Seiridium cardinale.</title>
        <authorList>
            <person name="Emiliani G."/>
            <person name="Scali E."/>
        </authorList>
    </citation>
    <scope>NUCLEOTIDE SEQUENCE [LARGE SCALE GENOMIC DNA]</scope>
    <source>
        <strain evidence="20 21">BM-138-000479</strain>
    </source>
</reference>
<evidence type="ECO:0000256" key="15">
    <source>
        <dbReference type="ARBA" id="ARBA00042025"/>
    </source>
</evidence>
<protein>
    <recommendedName>
        <fullName evidence="13">glucan endo-1,6-beta-glucosidase</fullName>
        <ecNumber evidence="13">3.2.1.75</ecNumber>
    </recommendedName>
    <alternativeName>
        <fullName evidence="15">Beta-1,6-glucanase B</fullName>
    </alternativeName>
    <alternativeName>
        <fullName evidence="14">Endo-1,6-beta-D-glucanase B</fullName>
    </alternativeName>
    <alternativeName>
        <fullName evidence="16">Endo-1,6-beta-glucanase B</fullName>
    </alternativeName>
</protein>
<keyword evidence="9" id="KW-0961">Cell wall biogenesis/degradation</keyword>
<comment type="caution">
    <text evidence="20">The sequence shown here is derived from an EMBL/GenBank/DDBJ whole genome shotgun (WGS) entry which is preliminary data.</text>
</comment>
<sequence length="385" mass="42890">MASFRQSALALTATLSFAYAWLPSTTPLRGVNLGGQFIVEPWMMESEWSKMGCSGQADEWSCVQSLGQDKADAAFQSHWGRWITQSDFEDMHNYGLNTVRIPTGYWMKEDLVKDGEYFPRGGLEYLLKVCGWAADQGIYVILEQHAAPGAQANSNSFTGHSTTAGFYTSENYDRGVEYVAWLANLTYNHNEMRTVGTIGVLNEPLNWANKVSTLVTDFYPAAYKAIRAVEPSGGNPLHIQFMGSKWGSGSPESSLPSGYTDVSFEDHRYLKWDTSVSVTQDAYIQTSCTSSRTADGEDLTYVTEWSLSPPDDVEKTDDWSKDSQKEFYGNWFAAQVQGFEKSAKGWTFWTWKSTLGDYRWSYQDAVTAGVAPKDLDSVANSTVCG</sequence>
<evidence type="ECO:0000256" key="11">
    <source>
        <dbReference type="ARBA" id="ARBA00036633"/>
    </source>
</evidence>
<dbReference type="PANTHER" id="PTHR31297:SF39">
    <property type="entry name" value="GLUCAN ENDO-1,6-BETA-GLUCOSIDASE B"/>
    <property type="match status" value="1"/>
</dbReference>
<dbReference type="Gene3D" id="3.20.20.80">
    <property type="entry name" value="Glycosidases"/>
    <property type="match status" value="1"/>
</dbReference>
<dbReference type="EMBL" id="JARVKM010000105">
    <property type="protein sequence ID" value="KAK9769955.1"/>
    <property type="molecule type" value="Genomic_DNA"/>
</dbReference>
<dbReference type="PANTHER" id="PTHR31297">
    <property type="entry name" value="GLUCAN ENDO-1,6-BETA-GLUCOSIDASE B"/>
    <property type="match status" value="1"/>
</dbReference>
<evidence type="ECO:0000256" key="7">
    <source>
        <dbReference type="ARBA" id="ARBA00023277"/>
    </source>
</evidence>
<feature type="chain" id="PRO_5047522315" description="glucan endo-1,6-beta-glucosidase" evidence="18">
    <location>
        <begin position="21"/>
        <end position="385"/>
    </location>
</feature>
<keyword evidence="21" id="KW-1185">Reference proteome</keyword>
<evidence type="ECO:0000256" key="18">
    <source>
        <dbReference type="SAM" id="SignalP"/>
    </source>
</evidence>
<keyword evidence="8 17" id="KW-0326">Glycosidase</keyword>
<evidence type="ECO:0000256" key="9">
    <source>
        <dbReference type="ARBA" id="ARBA00023316"/>
    </source>
</evidence>
<evidence type="ECO:0000313" key="20">
    <source>
        <dbReference type="EMBL" id="KAK9769955.1"/>
    </source>
</evidence>
<dbReference type="InterPro" id="IPR001547">
    <property type="entry name" value="Glyco_hydro_5"/>
</dbReference>
<feature type="domain" description="Glycoside hydrolase family 5" evidence="19">
    <location>
        <begin position="74"/>
        <end position="353"/>
    </location>
</feature>
<dbReference type="InterPro" id="IPR050386">
    <property type="entry name" value="Glycosyl_hydrolase_5"/>
</dbReference>
<keyword evidence="10" id="KW-0624">Polysaccharide degradation</keyword>
<organism evidence="20 21">
    <name type="scientific">Seiridium cardinale</name>
    <dbReference type="NCBI Taxonomy" id="138064"/>
    <lineage>
        <taxon>Eukaryota</taxon>
        <taxon>Fungi</taxon>
        <taxon>Dikarya</taxon>
        <taxon>Ascomycota</taxon>
        <taxon>Pezizomycotina</taxon>
        <taxon>Sordariomycetes</taxon>
        <taxon>Xylariomycetidae</taxon>
        <taxon>Amphisphaeriales</taxon>
        <taxon>Sporocadaceae</taxon>
        <taxon>Seiridium</taxon>
    </lineage>
</organism>
<keyword evidence="4 18" id="KW-0732">Signal</keyword>
<dbReference type="EC" id="3.2.1.75" evidence="13"/>
<evidence type="ECO:0000256" key="12">
    <source>
        <dbReference type="ARBA" id="ARBA00037628"/>
    </source>
</evidence>
<name>A0ABR2X8B6_9PEZI</name>
<evidence type="ECO:0000313" key="21">
    <source>
        <dbReference type="Proteomes" id="UP001465668"/>
    </source>
</evidence>
<keyword evidence="5 17" id="KW-0378">Hydrolase</keyword>
<evidence type="ECO:0000259" key="19">
    <source>
        <dbReference type="Pfam" id="PF00150"/>
    </source>
</evidence>
<dbReference type="Pfam" id="PF00150">
    <property type="entry name" value="Cellulase"/>
    <property type="match status" value="1"/>
</dbReference>
<dbReference type="InterPro" id="IPR017853">
    <property type="entry name" value="GH"/>
</dbReference>
<evidence type="ECO:0000256" key="3">
    <source>
        <dbReference type="ARBA" id="ARBA00022525"/>
    </source>
</evidence>
<keyword evidence="7" id="KW-0119">Carbohydrate metabolism</keyword>
<evidence type="ECO:0000256" key="16">
    <source>
        <dbReference type="ARBA" id="ARBA00043257"/>
    </source>
</evidence>
<comment type="similarity">
    <text evidence="2 17">Belongs to the glycosyl hydrolase 5 (cellulase A) family.</text>
</comment>
<feature type="signal peptide" evidence="18">
    <location>
        <begin position="1"/>
        <end position="20"/>
    </location>
</feature>
<evidence type="ECO:0000256" key="14">
    <source>
        <dbReference type="ARBA" id="ARBA00041472"/>
    </source>
</evidence>